<evidence type="ECO:0000256" key="4">
    <source>
        <dbReference type="ARBA" id="ARBA00022692"/>
    </source>
</evidence>
<dbReference type="PRINTS" id="PR00171">
    <property type="entry name" value="SUGRTRNSPORT"/>
</dbReference>
<keyword evidence="4 7" id="KW-0812">Transmembrane</keyword>
<accession>A0ABR3QPA7</accession>
<feature type="transmembrane region" description="Helical" evidence="7">
    <location>
        <begin position="384"/>
        <end position="401"/>
    </location>
</feature>
<evidence type="ECO:0000256" key="1">
    <source>
        <dbReference type="ARBA" id="ARBA00004141"/>
    </source>
</evidence>
<gene>
    <name evidence="9" type="ORF">SLS59_009025</name>
</gene>
<name>A0ABR3QPA7_9PLEO</name>
<reference evidence="9 10" key="1">
    <citation type="submission" date="2024-02" db="EMBL/GenBank/DDBJ databases">
        <title>De novo assembly and annotation of 12 fungi associated with fruit tree decline syndrome in Ontario, Canada.</title>
        <authorList>
            <person name="Sulman M."/>
            <person name="Ellouze W."/>
            <person name="Ilyukhin E."/>
        </authorList>
    </citation>
    <scope>NUCLEOTIDE SEQUENCE [LARGE SCALE GENOMIC DNA]</scope>
    <source>
        <strain evidence="9 10">M97-236</strain>
    </source>
</reference>
<comment type="caution">
    <text evidence="9">The sequence shown here is derived from an EMBL/GenBank/DDBJ whole genome shotgun (WGS) entry which is preliminary data.</text>
</comment>
<dbReference type="EMBL" id="JAKIXB020000038">
    <property type="protein sequence ID" value="KAL1593996.1"/>
    <property type="molecule type" value="Genomic_DNA"/>
</dbReference>
<organism evidence="9 10">
    <name type="scientific">Nothophoma quercina</name>
    <dbReference type="NCBI Taxonomy" id="749835"/>
    <lineage>
        <taxon>Eukaryota</taxon>
        <taxon>Fungi</taxon>
        <taxon>Dikarya</taxon>
        <taxon>Ascomycota</taxon>
        <taxon>Pezizomycotina</taxon>
        <taxon>Dothideomycetes</taxon>
        <taxon>Pleosporomycetidae</taxon>
        <taxon>Pleosporales</taxon>
        <taxon>Pleosporineae</taxon>
        <taxon>Didymellaceae</taxon>
        <taxon>Nothophoma</taxon>
    </lineage>
</organism>
<keyword evidence="6 7" id="KW-0472">Membrane</keyword>
<dbReference type="InterPro" id="IPR050360">
    <property type="entry name" value="MFS_Sugar_Transporters"/>
</dbReference>
<protein>
    <recommendedName>
        <fullName evidence="8">Major facilitator superfamily (MFS) profile domain-containing protein</fullName>
    </recommendedName>
</protein>
<dbReference type="InterPro" id="IPR020846">
    <property type="entry name" value="MFS_dom"/>
</dbReference>
<keyword evidence="10" id="KW-1185">Reference proteome</keyword>
<sequence>MSLWKHQFRGKALIVAVIAASCQAFLLLGFDQGVMGGIIGADNPFGRYFNNPDADMQGNITALYDIGCVVGSIITYFVGERFGRRTMLMMGGAIMIVGAALLGTSTTIAQLITGRTVTGVGNGMNSSTAPVYLTEMGYGTNFSETSFQWRFPLSFQAVFAVFLILQIIGLPETPRWLVAHDRYEEAREVTAALEGKLLDDPTVNAAILEIKSGLDEEHKDGPFRFIELFSLGEVQNFRRLLIVISIQMGQQFSGSNMINYYLPVIFQDSMGLSRQLSLILGGAAQCTFLVGSAIPVLLMDRFGRRSLLMACSAGLCLCFICVAGLLSNPVDGRVPEGRGYATVAFIFIFQLFYGVGWLPVPWFYPSEIATTRTRTKVQAIASGWNWMFVFVVVKITPIAFANIGWRTFIIFVVLNASFIPMVYFFYPGTKGIMLEDIPLLFHKKGITGGVFSSKGGRTVVPGQHAQESHINEKMQMGEERIEGNQDKV</sequence>
<evidence type="ECO:0000313" key="10">
    <source>
        <dbReference type="Proteomes" id="UP001521222"/>
    </source>
</evidence>
<evidence type="ECO:0000313" key="9">
    <source>
        <dbReference type="EMBL" id="KAL1593996.1"/>
    </source>
</evidence>
<dbReference type="PANTHER" id="PTHR48022:SF28">
    <property type="entry name" value="MAJOR FACILITATOR SUPERFAMILY (MFS) PROFILE DOMAIN-CONTAINING PROTEIN-RELATED"/>
    <property type="match status" value="1"/>
</dbReference>
<feature type="transmembrane region" description="Helical" evidence="7">
    <location>
        <begin position="407"/>
        <end position="426"/>
    </location>
</feature>
<evidence type="ECO:0000256" key="7">
    <source>
        <dbReference type="SAM" id="Phobius"/>
    </source>
</evidence>
<evidence type="ECO:0000256" key="3">
    <source>
        <dbReference type="ARBA" id="ARBA00022448"/>
    </source>
</evidence>
<dbReference type="InterPro" id="IPR036259">
    <property type="entry name" value="MFS_trans_sf"/>
</dbReference>
<feature type="transmembrane region" description="Helical" evidence="7">
    <location>
        <begin position="278"/>
        <end position="299"/>
    </location>
</feature>
<dbReference type="PROSITE" id="PS51257">
    <property type="entry name" value="PROKAR_LIPOPROTEIN"/>
    <property type="match status" value="1"/>
</dbReference>
<dbReference type="InterPro" id="IPR005828">
    <property type="entry name" value="MFS_sugar_transport-like"/>
</dbReference>
<dbReference type="InterPro" id="IPR003663">
    <property type="entry name" value="Sugar/inositol_transpt"/>
</dbReference>
<dbReference type="PANTHER" id="PTHR48022">
    <property type="entry name" value="PLASTIDIC GLUCOSE TRANSPORTER 4"/>
    <property type="match status" value="1"/>
</dbReference>
<comment type="subcellular location">
    <subcellularLocation>
        <location evidence="1">Membrane</location>
        <topology evidence="1">Multi-pass membrane protein</topology>
    </subcellularLocation>
</comment>
<keyword evidence="3" id="KW-0813">Transport</keyword>
<feature type="transmembrane region" description="Helical" evidence="7">
    <location>
        <begin position="91"/>
        <end position="112"/>
    </location>
</feature>
<evidence type="ECO:0000256" key="5">
    <source>
        <dbReference type="ARBA" id="ARBA00022989"/>
    </source>
</evidence>
<evidence type="ECO:0000256" key="2">
    <source>
        <dbReference type="ARBA" id="ARBA00010992"/>
    </source>
</evidence>
<comment type="similarity">
    <text evidence="2">Belongs to the major facilitator superfamily. Sugar transporter (TC 2.A.1.1) family.</text>
</comment>
<dbReference type="Proteomes" id="UP001521222">
    <property type="component" value="Unassembled WGS sequence"/>
</dbReference>
<feature type="domain" description="Major facilitator superfamily (MFS) profile" evidence="8">
    <location>
        <begin position="17"/>
        <end position="430"/>
    </location>
</feature>
<dbReference type="SUPFAM" id="SSF103473">
    <property type="entry name" value="MFS general substrate transporter"/>
    <property type="match status" value="1"/>
</dbReference>
<feature type="transmembrane region" description="Helical" evidence="7">
    <location>
        <begin position="306"/>
        <end position="327"/>
    </location>
</feature>
<evidence type="ECO:0000256" key="6">
    <source>
        <dbReference type="ARBA" id="ARBA00023136"/>
    </source>
</evidence>
<dbReference type="Pfam" id="PF00083">
    <property type="entry name" value="Sugar_tr"/>
    <property type="match status" value="2"/>
</dbReference>
<keyword evidence="5 7" id="KW-1133">Transmembrane helix</keyword>
<evidence type="ECO:0000259" key="8">
    <source>
        <dbReference type="PROSITE" id="PS50850"/>
    </source>
</evidence>
<feature type="transmembrane region" description="Helical" evidence="7">
    <location>
        <begin position="339"/>
        <end position="364"/>
    </location>
</feature>
<dbReference type="Gene3D" id="1.20.1250.20">
    <property type="entry name" value="MFS general substrate transporter like domains"/>
    <property type="match status" value="1"/>
</dbReference>
<dbReference type="PROSITE" id="PS50850">
    <property type="entry name" value="MFS"/>
    <property type="match status" value="1"/>
</dbReference>
<feature type="transmembrane region" description="Helical" evidence="7">
    <location>
        <begin position="60"/>
        <end position="79"/>
    </location>
</feature>
<proteinExistence type="inferred from homology"/>